<protein>
    <submittedName>
        <fullName evidence="1">Uncharacterized protein</fullName>
    </submittedName>
</protein>
<organism evidence="1 4">
    <name type="scientific">Adineta steineri</name>
    <dbReference type="NCBI Taxonomy" id="433720"/>
    <lineage>
        <taxon>Eukaryota</taxon>
        <taxon>Metazoa</taxon>
        <taxon>Spiralia</taxon>
        <taxon>Gnathifera</taxon>
        <taxon>Rotifera</taxon>
        <taxon>Eurotatoria</taxon>
        <taxon>Bdelloidea</taxon>
        <taxon>Adinetida</taxon>
        <taxon>Adinetidae</taxon>
        <taxon>Adineta</taxon>
    </lineage>
</organism>
<name>A0A814ZXI0_9BILA</name>
<reference evidence="1" key="1">
    <citation type="submission" date="2021-02" db="EMBL/GenBank/DDBJ databases">
        <authorList>
            <person name="Nowell W R."/>
        </authorList>
    </citation>
    <scope>NUCLEOTIDE SEQUENCE</scope>
</reference>
<dbReference type="Proteomes" id="UP000663832">
    <property type="component" value="Unassembled WGS sequence"/>
</dbReference>
<accession>A0A814ZXI0</accession>
<evidence type="ECO:0000313" key="1">
    <source>
        <dbReference type="EMBL" id="CAF1247368.1"/>
    </source>
</evidence>
<evidence type="ECO:0000313" key="4">
    <source>
        <dbReference type="Proteomes" id="UP000663877"/>
    </source>
</evidence>
<dbReference type="OrthoDB" id="9988687at2759"/>
<gene>
    <name evidence="1" type="ORF">BJG266_LOCUS29393</name>
    <name evidence="2" type="ORF">QVE165_LOCUS45590</name>
</gene>
<sequence>MSEICAVNSCNRVSRALCHCCQENVCIVHLNEHNDKLNSRLNSFTDIINRLYNRIETIDIRKIVDNYREKLEEWRLDSHKKIDEFFQQKQQELHGLIIDKIDEDREEFNYIQRKLVKLVHEQQVNYDDIYELTLNIDHLERQLNNIEDKFIKISTHPLILDNNLVNIRGNNEETFDLSILSPVYKTINRPNGSYAVLANNDRNLLIHQAPNLCLINQGLLIFKRISWNHEVILDMCWSITLNCFILITQKNIFLLDENTMSIEKVKISQKRKWFSCTCSDKFLFLTTNEWGSSITKICLNSSKKFDKQWQSNDICKKDEYIDVLTYNNGKLAMIIKNNLTSTTRMELRSAETLNRIWLLPLNVTWNPNNPYHCCSFIDDDWLISDYELGRLLHISKTGKINSIVPYNTIPYCATLFGTNILAVSTKDGVNLHNLNYKKTYTIFVL</sequence>
<proteinExistence type="predicted"/>
<dbReference type="Proteomes" id="UP000663877">
    <property type="component" value="Unassembled WGS sequence"/>
</dbReference>
<dbReference type="EMBL" id="CAJNOM010000647">
    <property type="protein sequence ID" value="CAF1531820.1"/>
    <property type="molecule type" value="Genomic_DNA"/>
</dbReference>
<dbReference type="AlphaFoldDB" id="A0A814ZXI0"/>
<keyword evidence="3" id="KW-1185">Reference proteome</keyword>
<evidence type="ECO:0000313" key="3">
    <source>
        <dbReference type="Proteomes" id="UP000663832"/>
    </source>
</evidence>
<comment type="caution">
    <text evidence="1">The sequence shown here is derived from an EMBL/GenBank/DDBJ whole genome shotgun (WGS) entry which is preliminary data.</text>
</comment>
<dbReference type="EMBL" id="CAJNOI010000334">
    <property type="protein sequence ID" value="CAF1247368.1"/>
    <property type="molecule type" value="Genomic_DNA"/>
</dbReference>
<evidence type="ECO:0000313" key="2">
    <source>
        <dbReference type="EMBL" id="CAF1531820.1"/>
    </source>
</evidence>
<dbReference type="SUPFAM" id="SSF101898">
    <property type="entry name" value="NHL repeat"/>
    <property type="match status" value="1"/>
</dbReference>